<feature type="compositionally biased region" description="Polar residues" evidence="1">
    <location>
        <begin position="163"/>
        <end position="177"/>
    </location>
</feature>
<dbReference type="Proteomes" id="UP000325579">
    <property type="component" value="Unassembled WGS sequence"/>
</dbReference>
<feature type="region of interest" description="Disordered" evidence="1">
    <location>
        <begin position="279"/>
        <end position="302"/>
    </location>
</feature>
<feature type="region of interest" description="Disordered" evidence="1">
    <location>
        <begin position="113"/>
        <end position="235"/>
    </location>
</feature>
<dbReference type="GeneID" id="43675884"/>
<keyword evidence="3" id="KW-1185">Reference proteome</keyword>
<dbReference type="RefSeq" id="XP_031946772.1">
    <property type="nucleotide sequence ID" value="XM_032091193.1"/>
</dbReference>
<accession>A0A5N7DTT6</accession>
<evidence type="ECO:0000313" key="3">
    <source>
        <dbReference type="Proteomes" id="UP000325579"/>
    </source>
</evidence>
<evidence type="ECO:0000256" key="1">
    <source>
        <dbReference type="SAM" id="MobiDB-lite"/>
    </source>
</evidence>
<feature type="compositionally biased region" description="Low complexity" evidence="1">
    <location>
        <begin position="209"/>
        <end position="220"/>
    </location>
</feature>
<organism evidence="2 3">
    <name type="scientific">Aspergillus pseudonomiae</name>
    <dbReference type="NCBI Taxonomy" id="1506151"/>
    <lineage>
        <taxon>Eukaryota</taxon>
        <taxon>Fungi</taxon>
        <taxon>Dikarya</taxon>
        <taxon>Ascomycota</taxon>
        <taxon>Pezizomycotina</taxon>
        <taxon>Eurotiomycetes</taxon>
        <taxon>Eurotiomycetidae</taxon>
        <taxon>Eurotiales</taxon>
        <taxon>Aspergillaceae</taxon>
        <taxon>Aspergillus</taxon>
        <taxon>Aspergillus subgen. Circumdati</taxon>
    </lineage>
</organism>
<sequence>MNMSRPRSNTSLRIKPNKECNPDSFGSDDSLFDDFLEAGKATDWTTMDHISSPASGNKTQEPPSKKSKRSKEAKGAHKAEEPTQLGNGRWSCNHRCKDKTMCKHLCCREGLEKPPKLNRKHSTGGIDRSNGLSQMTLSASITKNSTKMNNPGKPRVREDSRPDNGSQEMLQKPSQESEIGLRGAACEDPICPGSNTKDSSSDYGDDSFSDLPSPSGLLLGHTTGKTDRDDQTTSKETCLEKNVKTKDDWIYADERWFTLSSSLPDSRLQGKDVTTTEAAGTFTESVGEPRTCSSNGDQGAKYNNQATTEMREVGHLGKKRRRSLASGDKAYDKRIMKKHIDNQATEASASQSQYCSADTSSGYNQNPQSYEPPHSPEIWDDIDPTLLDEFKDIVSFF</sequence>
<feature type="compositionally biased region" description="Polar residues" evidence="1">
    <location>
        <begin position="342"/>
        <end position="369"/>
    </location>
</feature>
<feature type="compositionally biased region" description="Polar residues" evidence="1">
    <location>
        <begin position="44"/>
        <end position="62"/>
    </location>
</feature>
<feature type="region of interest" description="Disordered" evidence="1">
    <location>
        <begin position="1"/>
        <end position="26"/>
    </location>
</feature>
<feature type="compositionally biased region" description="Polar residues" evidence="1">
    <location>
        <begin position="130"/>
        <end position="149"/>
    </location>
</feature>
<reference evidence="2 3" key="1">
    <citation type="submission" date="2019-04" db="EMBL/GenBank/DDBJ databases">
        <authorList>
            <consortium name="DOE Joint Genome Institute"/>
            <person name="Mondo S."/>
            <person name="Kjaerbolling I."/>
            <person name="Vesth T."/>
            <person name="Frisvad J.C."/>
            <person name="Nybo J.L."/>
            <person name="Theobald S."/>
            <person name="Kildgaard S."/>
            <person name="Isbrandt T."/>
            <person name="Kuo A."/>
            <person name="Sato A."/>
            <person name="Lyhne E.K."/>
            <person name="Kogle M.E."/>
            <person name="Wiebenga A."/>
            <person name="Kun R.S."/>
            <person name="Lubbers R.J."/>
            <person name="Makela M.R."/>
            <person name="Barry K."/>
            <person name="Chovatia M."/>
            <person name="Clum A."/>
            <person name="Daum C."/>
            <person name="Haridas S."/>
            <person name="He G."/>
            <person name="LaButti K."/>
            <person name="Lipzen A."/>
            <person name="Riley R."/>
            <person name="Salamov A."/>
            <person name="Simmons B.A."/>
            <person name="Magnuson J.K."/>
            <person name="Henrissat B."/>
            <person name="Mortensen U.H."/>
            <person name="Larsen T.O."/>
            <person name="Devries R.P."/>
            <person name="Grigoriev I.V."/>
            <person name="Machida M."/>
            <person name="Baker S.E."/>
            <person name="Andersen M.R."/>
            <person name="Cantor M.N."/>
            <person name="Hua S.X."/>
        </authorList>
    </citation>
    <scope>NUCLEOTIDE SEQUENCE [LARGE SCALE GENOMIC DNA]</scope>
    <source>
        <strain evidence="2 3">CBS 119388</strain>
    </source>
</reference>
<feature type="compositionally biased region" description="Basic and acidic residues" evidence="1">
    <location>
        <begin position="70"/>
        <end position="81"/>
    </location>
</feature>
<protein>
    <submittedName>
        <fullName evidence="2">Uncharacterized protein</fullName>
    </submittedName>
</protein>
<feature type="compositionally biased region" description="Polar residues" evidence="1">
    <location>
        <begin position="291"/>
        <end position="302"/>
    </location>
</feature>
<feature type="region of interest" description="Disordered" evidence="1">
    <location>
        <begin position="44"/>
        <end position="92"/>
    </location>
</feature>
<dbReference type="EMBL" id="ML736739">
    <property type="protein sequence ID" value="KAE8409453.1"/>
    <property type="molecule type" value="Genomic_DNA"/>
</dbReference>
<feature type="compositionally biased region" description="Basic and acidic residues" evidence="1">
    <location>
        <begin position="224"/>
        <end position="235"/>
    </location>
</feature>
<name>A0A5N7DTT6_9EURO</name>
<dbReference type="OrthoDB" id="5575at2759"/>
<dbReference type="AlphaFoldDB" id="A0A5N7DTT6"/>
<feature type="region of interest" description="Disordered" evidence="1">
    <location>
        <begin position="342"/>
        <end position="381"/>
    </location>
</feature>
<proteinExistence type="predicted"/>
<evidence type="ECO:0000313" key="2">
    <source>
        <dbReference type="EMBL" id="KAE8409453.1"/>
    </source>
</evidence>
<feature type="compositionally biased region" description="Polar residues" evidence="1">
    <location>
        <begin position="1"/>
        <end position="12"/>
    </location>
</feature>
<gene>
    <name evidence="2" type="ORF">BDV37DRAFT_77064</name>
</gene>